<proteinExistence type="predicted"/>
<reference evidence="2" key="1">
    <citation type="journal article" date="2015" name="Proc. Natl. Acad. Sci. U.S.A.">
        <title>Bacterial clade with the ribosomal RNA operon on a small plasmid rather than the chromosome.</title>
        <authorList>
            <person name="Anda M."/>
            <person name="Ohtsubo Y."/>
            <person name="Okubo T."/>
            <person name="Sugawara M."/>
            <person name="Nagata Y."/>
            <person name="Tsuda M."/>
            <person name="Minamisawa K."/>
            <person name="Mitsui H."/>
        </authorList>
    </citation>
    <scope>NUCLEOTIDE SEQUENCE</scope>
    <source>
        <strain evidence="2">DSM 15513</strain>
    </source>
</reference>
<dbReference type="EMBL" id="LC066397">
    <property type="protein sequence ID" value="BAT31470.1"/>
    <property type="molecule type" value="Genomic_DNA"/>
</dbReference>
<accession>A0A0P0ZAZ4</accession>
<protein>
    <recommendedName>
        <fullName evidence="3">DUF2252 domain-containing protein</fullName>
    </recommendedName>
</protein>
<dbReference type="Pfam" id="PF10009">
    <property type="entry name" value="DUF2252"/>
    <property type="match status" value="2"/>
</dbReference>
<dbReference type="RefSeq" id="WP_007066026.1">
    <property type="nucleotide sequence ID" value="NZ_BBWO01000005.1"/>
</dbReference>
<dbReference type="PANTHER" id="PTHR39441:SF1">
    <property type="entry name" value="DUF2252 DOMAIN-CONTAINING PROTEIN"/>
    <property type="match status" value="1"/>
</dbReference>
<evidence type="ECO:0000256" key="1">
    <source>
        <dbReference type="SAM" id="MobiDB-lite"/>
    </source>
</evidence>
<dbReference type="SUPFAM" id="SSF56112">
    <property type="entry name" value="Protein kinase-like (PK-like)"/>
    <property type="match status" value="1"/>
</dbReference>
<dbReference type="PANTHER" id="PTHR39441">
    <property type="entry name" value="DUF2252 DOMAIN-CONTAINING PROTEIN"/>
    <property type="match status" value="1"/>
</dbReference>
<dbReference type="InterPro" id="IPR018721">
    <property type="entry name" value="DUF2252"/>
</dbReference>
<organism evidence="2">
    <name type="scientific">Fulvimarina pelagi</name>
    <dbReference type="NCBI Taxonomy" id="217511"/>
    <lineage>
        <taxon>Bacteria</taxon>
        <taxon>Pseudomonadati</taxon>
        <taxon>Pseudomonadota</taxon>
        <taxon>Alphaproteobacteria</taxon>
        <taxon>Hyphomicrobiales</taxon>
        <taxon>Aurantimonadaceae</taxon>
        <taxon>Fulvimarina</taxon>
    </lineage>
</organism>
<dbReference type="AlphaFoldDB" id="A0A0P0ZAZ4"/>
<evidence type="ECO:0008006" key="3">
    <source>
        <dbReference type="Google" id="ProtNLM"/>
    </source>
</evidence>
<dbReference type="OrthoDB" id="1491115at2"/>
<evidence type="ECO:0000313" key="2">
    <source>
        <dbReference type="EMBL" id="BAT31470.1"/>
    </source>
</evidence>
<sequence length="453" mass="50832">MDGDTSDRKQLIANEINRIDGHPPSSEDPSSKHAKMSANPYRFLRGSVQLFYNDLSTGLLTLPAPFTETVKLTGVMGDCHASNFGFVTEKGSGGGLIIFAPDDFDDACMGHAGWDICRFLVSLYLSVDLAQGILDRRYKTGDYDDLEGLKAPDEEETRVAVKAFLKAYRKKLTKIIDDPLHRRKVLSHFKKGHVLRKALKKAEKRSIGGKKFETKSKLGKAVVADGAELKFRDKPGRLQRLSETEEAEVRSHFRKFVGDEILDVVERIGQGTGSLNVKRYYLLIGPQGASTTSELPLCHLVEIKQQRHAAPLHFFPDIDPRNELDPAHLTVAVQRLMQREPDLLLDDAEWFTEHWLIRSRHHASVSLDPEEVCLDEDDPGKRLKQYAKACAKALAHAHSRTDHRSIRFETMLASAIEEAGDALVETAEAYSRQVIEDWAIMKEMTGIDPSPKH</sequence>
<name>A0A0P0ZAZ4_9HYPH</name>
<feature type="region of interest" description="Disordered" evidence="1">
    <location>
        <begin position="1"/>
        <end position="34"/>
    </location>
</feature>
<dbReference type="InterPro" id="IPR011009">
    <property type="entry name" value="Kinase-like_dom_sf"/>
</dbReference>
<feature type="compositionally biased region" description="Basic and acidic residues" evidence="1">
    <location>
        <begin position="1"/>
        <end position="10"/>
    </location>
</feature>